<dbReference type="InterPro" id="IPR006176">
    <property type="entry name" value="3-OHacyl-CoA_DH_NAD-bd"/>
</dbReference>
<evidence type="ECO:0000259" key="4">
    <source>
        <dbReference type="Pfam" id="PF02737"/>
    </source>
</evidence>
<dbReference type="Gene3D" id="3.40.50.720">
    <property type="entry name" value="NAD(P)-binding Rossmann-like Domain"/>
    <property type="match status" value="1"/>
</dbReference>
<feature type="domain" description="3-hydroxyacyl-CoA dehydrogenase C-terminal" evidence="3">
    <location>
        <begin position="182"/>
        <end position="248"/>
    </location>
</feature>
<dbReference type="PANTHER" id="PTHR48075:SF5">
    <property type="entry name" value="3-HYDROXYBUTYRYL-COA DEHYDROGENASE"/>
    <property type="match status" value="1"/>
</dbReference>
<dbReference type="Pfam" id="PF02737">
    <property type="entry name" value="3HCDH_N"/>
    <property type="match status" value="1"/>
</dbReference>
<keyword evidence="1" id="KW-0560">Oxidoreductase</keyword>
<dbReference type="RefSeq" id="WP_009541140.1">
    <property type="nucleotide sequence ID" value="NZ_ANHY01000013.1"/>
</dbReference>
<accession>K9GT89</accession>
<comment type="caution">
    <text evidence="5">The sequence shown here is derived from an EMBL/GenBank/DDBJ whole genome shotgun (WGS) entry which is preliminary data.</text>
</comment>
<dbReference type="InterPro" id="IPR006108">
    <property type="entry name" value="3HC_DH_C"/>
</dbReference>
<dbReference type="InterPro" id="IPR013328">
    <property type="entry name" value="6PGD_dom2"/>
</dbReference>
<evidence type="ECO:0000313" key="6">
    <source>
        <dbReference type="Proteomes" id="UP000009881"/>
    </source>
</evidence>
<evidence type="ECO:0000259" key="3">
    <source>
        <dbReference type="Pfam" id="PF00725"/>
    </source>
</evidence>
<evidence type="ECO:0000313" key="5">
    <source>
        <dbReference type="EMBL" id="EKV29175.1"/>
    </source>
</evidence>
<dbReference type="SUPFAM" id="SSF51735">
    <property type="entry name" value="NAD(P)-binding Rossmann-fold domains"/>
    <property type="match status" value="1"/>
</dbReference>
<dbReference type="Pfam" id="PF00725">
    <property type="entry name" value="3HCDH"/>
    <property type="match status" value="1"/>
</dbReference>
<dbReference type="GO" id="GO:0006631">
    <property type="term" value="P:fatty acid metabolic process"/>
    <property type="evidence" value="ECO:0007669"/>
    <property type="project" value="InterPro"/>
</dbReference>
<dbReference type="InterPro" id="IPR022694">
    <property type="entry name" value="3-OHacyl-CoA_DH"/>
</dbReference>
<feature type="domain" description="3-hydroxyacyl-CoA dehydrogenase NAD binding" evidence="4">
    <location>
        <begin position="3"/>
        <end position="177"/>
    </location>
</feature>
<dbReference type="Gene3D" id="1.10.1040.10">
    <property type="entry name" value="N-(1-d-carboxylethyl)-l-norvaline Dehydrogenase, domain 2"/>
    <property type="match status" value="1"/>
</dbReference>
<gene>
    <name evidence="5" type="ORF">C882_0482</name>
</gene>
<organism evidence="5 6">
    <name type="scientific">Caenispirillum salinarum AK4</name>
    <dbReference type="NCBI Taxonomy" id="1238182"/>
    <lineage>
        <taxon>Bacteria</taxon>
        <taxon>Pseudomonadati</taxon>
        <taxon>Pseudomonadota</taxon>
        <taxon>Alphaproteobacteria</taxon>
        <taxon>Rhodospirillales</taxon>
        <taxon>Novispirillaceae</taxon>
        <taxon>Caenispirillum</taxon>
    </lineage>
</organism>
<reference evidence="5 6" key="1">
    <citation type="journal article" date="2013" name="Genome Announc.">
        <title>Draft Genome Sequence of an Alphaproteobacterium, Caenispirillum salinarum AK4(T), Isolated from a Solar Saltern.</title>
        <authorList>
            <person name="Khatri I."/>
            <person name="Singh A."/>
            <person name="Korpole S."/>
            <person name="Pinnaka A.K."/>
            <person name="Subramanian S."/>
        </authorList>
    </citation>
    <scope>NUCLEOTIDE SEQUENCE [LARGE SCALE GENOMIC DNA]</scope>
    <source>
        <strain evidence="5 6">AK4</strain>
    </source>
</reference>
<proteinExistence type="predicted"/>
<dbReference type="GO" id="GO:0070403">
    <property type="term" value="F:NAD+ binding"/>
    <property type="evidence" value="ECO:0007669"/>
    <property type="project" value="InterPro"/>
</dbReference>
<dbReference type="EMBL" id="ANHY01000013">
    <property type="protein sequence ID" value="EKV29175.1"/>
    <property type="molecule type" value="Genomic_DNA"/>
</dbReference>
<keyword evidence="6" id="KW-1185">Reference proteome</keyword>
<dbReference type="AlphaFoldDB" id="K9GT89"/>
<evidence type="ECO:0000256" key="2">
    <source>
        <dbReference type="PIRSR" id="PIRSR000105-1"/>
    </source>
</evidence>
<dbReference type="InterPro" id="IPR008927">
    <property type="entry name" value="6-PGluconate_DH-like_C_sf"/>
</dbReference>
<feature type="site" description="Important for catalytic activity" evidence="2">
    <location>
        <position position="135"/>
    </location>
</feature>
<dbReference type="SUPFAM" id="SSF48179">
    <property type="entry name" value="6-phosphogluconate dehydrogenase C-terminal domain-like"/>
    <property type="match status" value="1"/>
</dbReference>
<dbReference type="OrthoDB" id="9803287at2"/>
<dbReference type="InterPro" id="IPR036291">
    <property type="entry name" value="NAD(P)-bd_dom_sf"/>
</dbReference>
<dbReference type="PIRSF" id="PIRSF000105">
    <property type="entry name" value="HCDH"/>
    <property type="match status" value="1"/>
</dbReference>
<dbReference type="PANTHER" id="PTHR48075">
    <property type="entry name" value="3-HYDROXYACYL-COA DEHYDROGENASE FAMILY PROTEIN"/>
    <property type="match status" value="1"/>
</dbReference>
<dbReference type="eggNOG" id="COG1250">
    <property type="taxonomic scope" value="Bacteria"/>
</dbReference>
<evidence type="ECO:0000256" key="1">
    <source>
        <dbReference type="ARBA" id="ARBA00023002"/>
    </source>
</evidence>
<name>K9GT89_9PROT</name>
<dbReference type="GO" id="GO:0016616">
    <property type="term" value="F:oxidoreductase activity, acting on the CH-OH group of donors, NAD or NADP as acceptor"/>
    <property type="evidence" value="ECO:0007669"/>
    <property type="project" value="InterPro"/>
</dbReference>
<protein>
    <submittedName>
        <fullName evidence="5">3-hydroxyacyl-CoA dehydrogenase</fullName>
    </submittedName>
</protein>
<dbReference type="STRING" id="1238182.C882_0482"/>
<sequence>MATIAVVGAGLIGASWTALLTWKGYDVAVYDPSPTASGRLDAVTAKAWSALRQIEGAPATPGARRLCATVAEAVDGADLVIEAGPEALEAKQALIAEIDAACAEEVPIASSTTAHKPSDLQKGARRNPARVIVAHPFNPPHLIPLVEIVPSPATAPDVTDRVRAFFDGIGKTTILVKREATGHIANRLAAALYREAVHLVAEGIASVEDVDKAVTAGPGLRWSVMGPHMLYHLGGGAGGYRGYLDHLGPAQERRWADLGAPSLTPEVKDALVDGVRAEADGRTLSELENERDAALIALLKARG</sequence>
<dbReference type="Proteomes" id="UP000009881">
    <property type="component" value="Unassembled WGS sequence"/>
</dbReference>
<dbReference type="PATRIC" id="fig|1238182.3.peg.2697"/>